<accession>A0ABS5WXY2</accession>
<proteinExistence type="predicted"/>
<protein>
    <recommendedName>
        <fullName evidence="3">Lipoprotein</fullName>
    </recommendedName>
</protein>
<sequence>MRNAIQRLALLPIVALFLLPAACYQIQLRVSLEKCPLPAHPLRLYKPIQLCRLQKE</sequence>
<comment type="caution">
    <text evidence="1">The sequence shown here is derived from an EMBL/GenBank/DDBJ whole genome shotgun (WGS) entry which is preliminary data.</text>
</comment>
<organism evidence="1 2">
    <name type="scientific">Bacteroides uniformis</name>
    <dbReference type="NCBI Taxonomy" id="820"/>
    <lineage>
        <taxon>Bacteria</taxon>
        <taxon>Pseudomonadati</taxon>
        <taxon>Bacteroidota</taxon>
        <taxon>Bacteroidia</taxon>
        <taxon>Bacteroidales</taxon>
        <taxon>Bacteroidaceae</taxon>
        <taxon>Bacteroides</taxon>
    </lineage>
</organism>
<name>A0ABS5WXY2_BACUN</name>
<evidence type="ECO:0000313" key="2">
    <source>
        <dbReference type="Proteomes" id="UP001196342"/>
    </source>
</evidence>
<reference evidence="1 2" key="1">
    <citation type="submission" date="2020-12" db="EMBL/GenBank/DDBJ databases">
        <title>Microorganisms.</title>
        <authorList>
            <person name="Matos J."/>
            <person name="Faleiro L."/>
            <person name="Duarte I."/>
        </authorList>
    </citation>
    <scope>NUCLEOTIDE SEQUENCE [LARGE SCALE GENOMIC DNA]</scope>
    <source>
        <strain evidence="1 2">PtFD3Pch2</strain>
    </source>
</reference>
<evidence type="ECO:0008006" key="3">
    <source>
        <dbReference type="Google" id="ProtNLM"/>
    </source>
</evidence>
<evidence type="ECO:0000313" key="1">
    <source>
        <dbReference type="EMBL" id="MBT8724563.1"/>
    </source>
</evidence>
<keyword evidence="2" id="KW-1185">Reference proteome</keyword>
<gene>
    <name evidence="1" type="ORF">JQN06_00030</name>
</gene>
<dbReference type="Proteomes" id="UP001196342">
    <property type="component" value="Unassembled WGS sequence"/>
</dbReference>
<dbReference type="EMBL" id="JAFBJK010000001">
    <property type="protein sequence ID" value="MBT8724563.1"/>
    <property type="molecule type" value="Genomic_DNA"/>
</dbReference>